<keyword evidence="3" id="KW-1185">Reference proteome</keyword>
<organism evidence="2 3">
    <name type="scientific">Actinomadura luteofluorescens</name>
    <dbReference type="NCBI Taxonomy" id="46163"/>
    <lineage>
        <taxon>Bacteria</taxon>
        <taxon>Bacillati</taxon>
        <taxon>Actinomycetota</taxon>
        <taxon>Actinomycetes</taxon>
        <taxon>Streptosporangiales</taxon>
        <taxon>Thermomonosporaceae</taxon>
        <taxon>Actinomadura</taxon>
    </lineage>
</organism>
<dbReference type="GO" id="GO:0016787">
    <property type="term" value="F:hydrolase activity"/>
    <property type="evidence" value="ECO:0007669"/>
    <property type="project" value="InterPro"/>
</dbReference>
<evidence type="ECO:0000313" key="2">
    <source>
        <dbReference type="EMBL" id="NYD48833.1"/>
    </source>
</evidence>
<dbReference type="Proteomes" id="UP000529783">
    <property type="component" value="Unassembled WGS sequence"/>
</dbReference>
<dbReference type="SUPFAM" id="SSF51556">
    <property type="entry name" value="Metallo-dependent hydrolases"/>
    <property type="match status" value="1"/>
</dbReference>
<comment type="caution">
    <text evidence="2">The sequence shown here is derived from an EMBL/GenBank/DDBJ whole genome shotgun (WGS) entry which is preliminary data.</text>
</comment>
<evidence type="ECO:0000259" key="1">
    <source>
        <dbReference type="Pfam" id="PF04909"/>
    </source>
</evidence>
<proteinExistence type="predicted"/>
<dbReference type="InterPro" id="IPR006680">
    <property type="entry name" value="Amidohydro-rel"/>
</dbReference>
<name>A0A7Y9JHQ0_9ACTN</name>
<dbReference type="AlphaFoldDB" id="A0A7Y9JHQ0"/>
<dbReference type="InterPro" id="IPR032466">
    <property type="entry name" value="Metal_Hydrolase"/>
</dbReference>
<dbReference type="RefSeq" id="WP_179845679.1">
    <property type="nucleotide sequence ID" value="NZ_JACCBA010000001.1"/>
</dbReference>
<dbReference type="Gene3D" id="3.20.20.140">
    <property type="entry name" value="Metal-dependent hydrolases"/>
    <property type="match status" value="1"/>
</dbReference>
<accession>A0A7Y9JHQ0</accession>
<sequence>MIIDIDRVLGPIPGDDVASADEEGLVAELDRHRIDLACVVRSRALFYDPTDPPPRTVSDRLVPVPVLVPGPLGTGGSAARLVRLCPAEHRFALTGPHCLALAGDLADQGTAVLLGWESATFEGIHRLATRHPGLRLILTGTGYRSLRELADLMDAHPRIGVDTATLNGHRHVEWLVRRYGAHRVWFGTGAPISDDAGPRFQLDHLDLPDADVALIAGGNARDLLELDHEGR</sequence>
<protein>
    <recommendedName>
        <fullName evidence="1">Amidohydrolase-related domain-containing protein</fullName>
    </recommendedName>
</protein>
<gene>
    <name evidence="2" type="ORF">BJY14_004816</name>
</gene>
<feature type="domain" description="Amidohydrolase-related" evidence="1">
    <location>
        <begin position="124"/>
        <end position="225"/>
    </location>
</feature>
<dbReference type="EMBL" id="JACCBA010000001">
    <property type="protein sequence ID" value="NYD48833.1"/>
    <property type="molecule type" value="Genomic_DNA"/>
</dbReference>
<reference evidence="2 3" key="1">
    <citation type="submission" date="2020-07" db="EMBL/GenBank/DDBJ databases">
        <title>Sequencing the genomes of 1000 actinobacteria strains.</title>
        <authorList>
            <person name="Klenk H.-P."/>
        </authorList>
    </citation>
    <scope>NUCLEOTIDE SEQUENCE [LARGE SCALE GENOMIC DNA]</scope>
    <source>
        <strain evidence="2 3">DSM 40398</strain>
    </source>
</reference>
<evidence type="ECO:0000313" key="3">
    <source>
        <dbReference type="Proteomes" id="UP000529783"/>
    </source>
</evidence>
<dbReference type="Pfam" id="PF04909">
    <property type="entry name" value="Amidohydro_2"/>
    <property type="match status" value="1"/>
</dbReference>